<dbReference type="Pfam" id="PF01219">
    <property type="entry name" value="DAGK_prokar"/>
    <property type="match status" value="1"/>
</dbReference>
<dbReference type="GO" id="GO:0008654">
    <property type="term" value="P:phospholipid biosynthetic process"/>
    <property type="evidence" value="ECO:0007669"/>
    <property type="project" value="UniProtKB-KW"/>
</dbReference>
<dbReference type="Proteomes" id="UP000265926">
    <property type="component" value="Unassembled WGS sequence"/>
</dbReference>
<feature type="binding site" evidence="17">
    <location>
        <position position="29"/>
    </location>
    <ligand>
        <name>ATP</name>
        <dbReference type="ChEBI" id="CHEBI:30616"/>
    </ligand>
</feature>
<evidence type="ECO:0000256" key="19">
    <source>
        <dbReference type="SAM" id="Phobius"/>
    </source>
</evidence>
<name>A0A399T2U5_9BACT</name>
<comment type="caution">
    <text evidence="20">The sequence shown here is derived from an EMBL/GenBank/DDBJ whole genome shotgun (WGS) entry which is preliminary data.</text>
</comment>
<evidence type="ECO:0000256" key="7">
    <source>
        <dbReference type="ARBA" id="ARBA00022741"/>
    </source>
</evidence>
<proteinExistence type="inferred from homology"/>
<evidence type="ECO:0000256" key="1">
    <source>
        <dbReference type="ARBA" id="ARBA00004651"/>
    </source>
</evidence>
<keyword evidence="18" id="KW-0479">Metal-binding</keyword>
<keyword evidence="8 20" id="KW-0418">Kinase</keyword>
<dbReference type="EMBL" id="QWGR01000002">
    <property type="protein sequence ID" value="RIJ50138.1"/>
    <property type="molecule type" value="Genomic_DNA"/>
</dbReference>
<feature type="binding site" evidence="17">
    <location>
        <begin position="95"/>
        <end position="96"/>
    </location>
    <ligand>
        <name>ATP</name>
        <dbReference type="ChEBI" id="CHEBI:30616"/>
    </ligand>
</feature>
<keyword evidence="9 17" id="KW-0067">ATP-binding</keyword>
<dbReference type="GO" id="GO:0005524">
    <property type="term" value="F:ATP binding"/>
    <property type="evidence" value="ECO:0007669"/>
    <property type="project" value="UniProtKB-KW"/>
</dbReference>
<dbReference type="AlphaFoldDB" id="A0A399T2U5"/>
<evidence type="ECO:0000256" key="15">
    <source>
        <dbReference type="PIRSR" id="PIRSR600829-1"/>
    </source>
</evidence>
<evidence type="ECO:0000256" key="4">
    <source>
        <dbReference type="ARBA" id="ARBA00022516"/>
    </source>
</evidence>
<keyword evidence="18" id="KW-0460">Magnesium</keyword>
<evidence type="ECO:0000256" key="5">
    <source>
        <dbReference type="ARBA" id="ARBA00022679"/>
    </source>
</evidence>
<evidence type="ECO:0000256" key="6">
    <source>
        <dbReference type="ARBA" id="ARBA00022692"/>
    </source>
</evidence>
<dbReference type="GO" id="GO:0016301">
    <property type="term" value="F:kinase activity"/>
    <property type="evidence" value="ECO:0007669"/>
    <property type="project" value="UniProtKB-KW"/>
</dbReference>
<dbReference type="CDD" id="cd14265">
    <property type="entry name" value="UDPK_IM_like"/>
    <property type="match status" value="1"/>
</dbReference>
<dbReference type="GO" id="GO:0005886">
    <property type="term" value="C:plasma membrane"/>
    <property type="evidence" value="ECO:0007669"/>
    <property type="project" value="UniProtKB-SubCell"/>
</dbReference>
<evidence type="ECO:0000256" key="16">
    <source>
        <dbReference type="PIRSR" id="PIRSR600829-2"/>
    </source>
</evidence>
<keyword evidence="6 19" id="KW-0812">Transmembrane</keyword>
<dbReference type="InterPro" id="IPR033717">
    <property type="entry name" value="UDPK"/>
</dbReference>
<comment type="subcellular location">
    <subcellularLocation>
        <location evidence="1">Cell membrane</location>
        <topology evidence="1">Multi-pass membrane protein</topology>
    </subcellularLocation>
</comment>
<keyword evidence="13" id="KW-0594">Phospholipid biosynthesis</keyword>
<keyword evidence="7 17" id="KW-0547">Nucleotide-binding</keyword>
<evidence type="ECO:0000256" key="8">
    <source>
        <dbReference type="ARBA" id="ARBA00022777"/>
    </source>
</evidence>
<dbReference type="PANTHER" id="PTHR34299">
    <property type="entry name" value="DIACYLGLYCEROL KINASE"/>
    <property type="match status" value="1"/>
</dbReference>
<keyword evidence="10 19" id="KW-1133">Transmembrane helix</keyword>
<evidence type="ECO:0000313" key="21">
    <source>
        <dbReference type="Proteomes" id="UP000265926"/>
    </source>
</evidence>
<feature type="transmembrane region" description="Helical" evidence="19">
    <location>
        <begin position="97"/>
        <end position="118"/>
    </location>
</feature>
<evidence type="ECO:0000256" key="14">
    <source>
        <dbReference type="ARBA" id="ARBA00023264"/>
    </source>
</evidence>
<feature type="transmembrane region" description="Helical" evidence="19">
    <location>
        <begin position="34"/>
        <end position="51"/>
    </location>
</feature>
<dbReference type="InterPro" id="IPR000829">
    <property type="entry name" value="DAGK"/>
</dbReference>
<keyword evidence="3" id="KW-1003">Cell membrane</keyword>
<evidence type="ECO:0000256" key="11">
    <source>
        <dbReference type="ARBA" id="ARBA00023098"/>
    </source>
</evidence>
<protein>
    <submittedName>
        <fullName evidence="20">Diacylglycerol kinase family protein</fullName>
    </submittedName>
</protein>
<evidence type="ECO:0000256" key="10">
    <source>
        <dbReference type="ARBA" id="ARBA00022989"/>
    </source>
</evidence>
<keyword evidence="14" id="KW-1208">Phospholipid metabolism</keyword>
<evidence type="ECO:0000256" key="12">
    <source>
        <dbReference type="ARBA" id="ARBA00023136"/>
    </source>
</evidence>
<feature type="transmembrane region" description="Helical" evidence="19">
    <location>
        <begin position="57"/>
        <end position="76"/>
    </location>
</feature>
<comment type="cofactor">
    <cofactor evidence="18">
        <name>Mg(2+)</name>
        <dbReference type="ChEBI" id="CHEBI:18420"/>
    </cofactor>
    <text evidence="18">Mn(2+), Zn(2+), Cd(2+) and Co(2+) support activity to lesser extents.</text>
</comment>
<organism evidence="20 21">
    <name type="scientific">Maribellus luteus</name>
    <dbReference type="NCBI Taxonomy" id="2305463"/>
    <lineage>
        <taxon>Bacteria</taxon>
        <taxon>Pseudomonadati</taxon>
        <taxon>Bacteroidota</taxon>
        <taxon>Bacteroidia</taxon>
        <taxon>Marinilabiliales</taxon>
        <taxon>Prolixibacteraceae</taxon>
        <taxon>Maribellus</taxon>
    </lineage>
</organism>
<dbReference type="InterPro" id="IPR036945">
    <property type="entry name" value="DAGK_sf"/>
</dbReference>
<evidence type="ECO:0000256" key="18">
    <source>
        <dbReference type="PIRSR" id="PIRSR600829-4"/>
    </source>
</evidence>
<keyword evidence="4" id="KW-0444">Lipid biosynthesis</keyword>
<dbReference type="PANTHER" id="PTHR34299:SF1">
    <property type="entry name" value="DIACYLGLYCEROL KINASE"/>
    <property type="match status" value="1"/>
</dbReference>
<evidence type="ECO:0000256" key="17">
    <source>
        <dbReference type="PIRSR" id="PIRSR600829-3"/>
    </source>
</evidence>
<evidence type="ECO:0000256" key="2">
    <source>
        <dbReference type="ARBA" id="ARBA00005967"/>
    </source>
</evidence>
<dbReference type="GO" id="GO:0046872">
    <property type="term" value="F:metal ion binding"/>
    <property type="evidence" value="ECO:0007669"/>
    <property type="project" value="UniProtKB-KW"/>
</dbReference>
<feature type="binding site" evidence="17">
    <location>
        <position position="77"/>
    </location>
    <ligand>
        <name>ATP</name>
        <dbReference type="ChEBI" id="CHEBI:30616"/>
    </ligand>
</feature>
<evidence type="ECO:0000256" key="3">
    <source>
        <dbReference type="ARBA" id="ARBA00022475"/>
    </source>
</evidence>
<dbReference type="RefSeq" id="WP_119436825.1">
    <property type="nucleotide sequence ID" value="NZ_QWGR01000002.1"/>
</dbReference>
<evidence type="ECO:0000256" key="9">
    <source>
        <dbReference type="ARBA" id="ARBA00022840"/>
    </source>
</evidence>
<feature type="active site" description="Proton acceptor" evidence="15">
    <location>
        <position position="70"/>
    </location>
</feature>
<evidence type="ECO:0000313" key="20">
    <source>
        <dbReference type="EMBL" id="RIJ50138.1"/>
    </source>
</evidence>
<dbReference type="Gene3D" id="1.10.287.3610">
    <property type="match status" value="1"/>
</dbReference>
<sequence length="128" mass="14048">MKNRKFSIHKGLESFSFAFNGLLILFRKEHNARIHFVAALVVIVAGIIFRITAFEWLALVFVIGLVLALEAINSAIENLADFVSPHKHDQIKKVKDLAAAGVLIAAATALIAGLLIFLPKIQALFITE</sequence>
<feature type="binding site" evidence="18">
    <location>
        <position position="29"/>
    </location>
    <ligand>
        <name>a divalent metal cation</name>
        <dbReference type="ChEBI" id="CHEBI:60240"/>
    </ligand>
</feature>
<keyword evidence="11" id="KW-0443">Lipid metabolism</keyword>
<evidence type="ECO:0000256" key="13">
    <source>
        <dbReference type="ARBA" id="ARBA00023209"/>
    </source>
</evidence>
<feature type="binding site" evidence="18">
    <location>
        <position position="77"/>
    </location>
    <ligand>
        <name>a divalent metal cation</name>
        <dbReference type="ChEBI" id="CHEBI:60240"/>
    </ligand>
</feature>
<reference evidence="20 21" key="1">
    <citation type="submission" date="2018-08" db="EMBL/GenBank/DDBJ databases">
        <title>Pallidiluteibacterium maritimus gen. nov., sp. nov., isolated from coastal sediment.</title>
        <authorList>
            <person name="Zhou L.Y."/>
        </authorList>
    </citation>
    <scope>NUCLEOTIDE SEQUENCE [LARGE SCALE GENOMIC DNA]</scope>
    <source>
        <strain evidence="20 21">XSD2</strain>
    </source>
</reference>
<feature type="binding site" evidence="16">
    <location>
        <position position="70"/>
    </location>
    <ligand>
        <name>substrate</name>
    </ligand>
</feature>
<keyword evidence="5" id="KW-0808">Transferase</keyword>
<gene>
    <name evidence="20" type="ORF">D1614_05170</name>
</gene>
<comment type="similarity">
    <text evidence="2">Belongs to the bacterial diacylglycerol kinase family.</text>
</comment>
<keyword evidence="12 19" id="KW-0472">Membrane</keyword>
<dbReference type="OrthoDB" id="1493837at2"/>
<accession>A0A399T2U5</accession>
<keyword evidence="21" id="KW-1185">Reference proteome</keyword>